<dbReference type="GO" id="GO:0016887">
    <property type="term" value="F:ATP hydrolysis activity"/>
    <property type="evidence" value="ECO:0000318"/>
    <property type="project" value="GO_Central"/>
</dbReference>
<dbReference type="CDD" id="cd03217">
    <property type="entry name" value="ABC_FeS_Assembly"/>
    <property type="match status" value="1"/>
</dbReference>
<dbReference type="InterPro" id="IPR003439">
    <property type="entry name" value="ABC_transporter-like_ATP-bd"/>
</dbReference>
<organism evidence="4 5">
    <name type="scientific">Spinacia oleracea</name>
    <name type="common">Spinach</name>
    <dbReference type="NCBI Taxonomy" id="3562"/>
    <lineage>
        <taxon>Eukaryota</taxon>
        <taxon>Viridiplantae</taxon>
        <taxon>Streptophyta</taxon>
        <taxon>Embryophyta</taxon>
        <taxon>Tracheophyta</taxon>
        <taxon>Spermatophyta</taxon>
        <taxon>Magnoliopsida</taxon>
        <taxon>eudicotyledons</taxon>
        <taxon>Gunneridae</taxon>
        <taxon>Pentapetalae</taxon>
        <taxon>Caryophyllales</taxon>
        <taxon>Chenopodiaceae</taxon>
        <taxon>Chenopodioideae</taxon>
        <taxon>Anserineae</taxon>
        <taxon>Spinacia</taxon>
    </lineage>
</organism>
<evidence type="ECO:0000259" key="3">
    <source>
        <dbReference type="PROSITE" id="PS50893"/>
    </source>
</evidence>
<dbReference type="Gene3D" id="3.40.50.300">
    <property type="entry name" value="P-loop containing nucleotide triphosphate hydrolases"/>
    <property type="match status" value="1"/>
</dbReference>
<evidence type="ECO:0000313" key="4">
    <source>
        <dbReference type="Proteomes" id="UP000813463"/>
    </source>
</evidence>
<dbReference type="PROSITE" id="PS50893">
    <property type="entry name" value="ABC_TRANSPORTER_2"/>
    <property type="match status" value="1"/>
</dbReference>
<accession>A0A9R0K3L5</accession>
<dbReference type="InterPro" id="IPR017871">
    <property type="entry name" value="ABC_transporter-like_CS"/>
</dbReference>
<name>A0A9R0K3L5_SPIOL</name>
<dbReference type="PANTHER" id="PTHR43204:SF1">
    <property type="entry name" value="ABC TRANSPORTER I FAMILY MEMBER 6, CHLOROPLASTIC"/>
    <property type="match status" value="1"/>
</dbReference>
<protein>
    <submittedName>
        <fullName evidence="5">ABC transporter I family member 6, chloroplastic</fullName>
    </submittedName>
</protein>
<reference evidence="5" key="2">
    <citation type="submission" date="2025-08" db="UniProtKB">
        <authorList>
            <consortium name="RefSeq"/>
        </authorList>
    </citation>
    <scope>IDENTIFICATION</scope>
    <source>
        <tissue evidence="5">Leaf</tissue>
    </source>
</reference>
<dbReference type="InterPro" id="IPR010230">
    <property type="entry name" value="FeS-cluster_ATPase_SufC"/>
</dbReference>
<proteinExistence type="predicted"/>
<keyword evidence="2" id="KW-0067">ATP-binding</keyword>
<evidence type="ECO:0000256" key="2">
    <source>
        <dbReference type="ARBA" id="ARBA00022840"/>
    </source>
</evidence>
<dbReference type="InterPro" id="IPR027417">
    <property type="entry name" value="P-loop_NTPase"/>
</dbReference>
<dbReference type="SMART" id="SM00382">
    <property type="entry name" value="AAA"/>
    <property type="match status" value="1"/>
</dbReference>
<dbReference type="InterPro" id="IPR003593">
    <property type="entry name" value="AAA+_ATPase"/>
</dbReference>
<reference evidence="4" key="1">
    <citation type="journal article" date="2021" name="Nat. Commun.">
        <title>Genomic analyses provide insights into spinach domestication and the genetic basis of agronomic traits.</title>
        <authorList>
            <person name="Cai X."/>
            <person name="Sun X."/>
            <person name="Xu C."/>
            <person name="Sun H."/>
            <person name="Wang X."/>
            <person name="Ge C."/>
            <person name="Zhang Z."/>
            <person name="Wang Q."/>
            <person name="Fei Z."/>
            <person name="Jiao C."/>
            <person name="Wang Q."/>
        </authorList>
    </citation>
    <scope>NUCLEOTIDE SEQUENCE [LARGE SCALE GENOMIC DNA]</scope>
    <source>
        <strain evidence="4">cv. Varoflay</strain>
    </source>
</reference>
<dbReference type="PANTHER" id="PTHR43204">
    <property type="entry name" value="ABC TRANSPORTER I FAMILY MEMBER 6, CHLOROPLASTIC"/>
    <property type="match status" value="1"/>
</dbReference>
<dbReference type="OrthoDB" id="6500128at2759"/>
<evidence type="ECO:0000256" key="1">
    <source>
        <dbReference type="ARBA" id="ARBA00022741"/>
    </source>
</evidence>
<dbReference type="Pfam" id="PF00005">
    <property type="entry name" value="ABC_tran"/>
    <property type="match status" value="1"/>
</dbReference>
<dbReference type="Proteomes" id="UP000813463">
    <property type="component" value="Chromosome 3"/>
</dbReference>
<dbReference type="GO" id="GO:0005524">
    <property type="term" value="F:ATP binding"/>
    <property type="evidence" value="ECO:0007669"/>
    <property type="project" value="UniProtKB-KW"/>
</dbReference>
<dbReference type="GO" id="GO:0016226">
    <property type="term" value="P:iron-sulfur cluster assembly"/>
    <property type="evidence" value="ECO:0000318"/>
    <property type="project" value="GO_Central"/>
</dbReference>
<sequence length="345" mass="37648">MPSATTITAATMAHCSSSTSSLYPKLLSNSTFRTKCTPIPRLFTISANSSIHSTHFCSVSHSATYRRSLRRIPVVSGTLTVESTTLYSDEKDGKKLLLEVKDLTAVIAESKQKILNGVNLTVYEGEVHAIMGKNGSGKSTFSKVLVGHPDYEVTGGTMIFKGQNLLEMDPEERSLSGMFMSFQSPVAIPGVSNADFLNMAYNARQKKLGLPELGPIEFFSHVYSKLDLVNMKMDFLNRNVNEGFSGGERKRNEILQLAVLGADLAILDEIDSGLDVDALQDVAKAVNGLLTPNNSVLMITHYQRLLDYIKPAYIHIMENGKIVKTGDISLASVLEKEGYKGITTA</sequence>
<keyword evidence="1" id="KW-0547">Nucleotide-binding</keyword>
<dbReference type="NCBIfam" id="TIGR01978">
    <property type="entry name" value="sufC"/>
    <property type="match status" value="1"/>
</dbReference>
<keyword evidence="4" id="KW-1185">Reference proteome</keyword>
<feature type="domain" description="ABC transporter" evidence="3">
    <location>
        <begin position="98"/>
        <end position="344"/>
    </location>
</feature>
<dbReference type="GeneID" id="110796462"/>
<dbReference type="PROSITE" id="PS00211">
    <property type="entry name" value="ABC_TRANSPORTER_1"/>
    <property type="match status" value="1"/>
</dbReference>
<dbReference type="AlphaFoldDB" id="A0A9R0K3L5"/>
<dbReference type="GO" id="GO:1990229">
    <property type="term" value="C:iron-sulfur cluster assembly complex"/>
    <property type="evidence" value="ECO:0000318"/>
    <property type="project" value="GO_Central"/>
</dbReference>
<gene>
    <name evidence="5" type="primary">LOC110796462</name>
</gene>
<dbReference type="SUPFAM" id="SSF52540">
    <property type="entry name" value="P-loop containing nucleoside triphosphate hydrolases"/>
    <property type="match status" value="1"/>
</dbReference>
<dbReference type="RefSeq" id="XP_021857215.1">
    <property type="nucleotide sequence ID" value="XM_022001523.2"/>
</dbReference>
<evidence type="ECO:0000313" key="5">
    <source>
        <dbReference type="RefSeq" id="XP_021857215.1"/>
    </source>
</evidence>
<dbReference type="KEGG" id="soe:110796462"/>
<dbReference type="GO" id="GO:0009507">
    <property type="term" value="C:chloroplast"/>
    <property type="evidence" value="ECO:0000318"/>
    <property type="project" value="GO_Central"/>
</dbReference>